<dbReference type="Pfam" id="PF00498">
    <property type="entry name" value="FHA"/>
    <property type="match status" value="1"/>
</dbReference>
<feature type="compositionally biased region" description="Low complexity" evidence="1">
    <location>
        <begin position="670"/>
        <end position="680"/>
    </location>
</feature>
<protein>
    <recommendedName>
        <fullName evidence="2">FHA domain-containing protein</fullName>
    </recommendedName>
</protein>
<evidence type="ECO:0000256" key="1">
    <source>
        <dbReference type="SAM" id="MobiDB-lite"/>
    </source>
</evidence>
<accession>A0A507CGA3</accession>
<feature type="compositionally biased region" description="Polar residues" evidence="1">
    <location>
        <begin position="152"/>
        <end position="162"/>
    </location>
</feature>
<keyword evidence="4" id="KW-1185">Reference proteome</keyword>
<dbReference type="InterPro" id="IPR000253">
    <property type="entry name" value="FHA_dom"/>
</dbReference>
<dbReference type="EMBL" id="QEAO01000003">
    <property type="protein sequence ID" value="TPX36984.1"/>
    <property type="molecule type" value="Genomic_DNA"/>
</dbReference>
<feature type="region of interest" description="Disordered" evidence="1">
    <location>
        <begin position="650"/>
        <end position="699"/>
    </location>
</feature>
<dbReference type="GeneID" id="42002110"/>
<dbReference type="OrthoDB" id="687730at2759"/>
<sequence length="699" mass="76628">MFPAGSLTTLRPPTVDALSEQQYPESPADYGTPRRQKSAPANTLSQKVIPSVRIQLFPHIEHHHGHHHHNHSHAEHFVFSPIEKDLKIGTLIKIGRKVDRKRERVAAAAVAEQLREVTSPTVAVTSPSTAKVVSPKRAGTERQKTLSDRQHAATSSTPNVTVNEEDERGFFGGMAGDANDSMLEDDSAAVSATSPISKRASMRAGGSSSRAGGNKEVSPEKRVEFIAFRSKVISRTHAEMWIGADGELYFRDVGSSSGSFLNRLRLSPSGKESRPYPLKSGDVIQLGVDYQGRQEEIYKSVMIKIFITVKGNRPRPNPVKLRSALRQLLGAMNGGQKDDYATTDCCILPLLGSALMFQCPLCRQVANLDASVTGEDQDTANEDEDGEDQKNHHATKQHMQPDEAPADESYLDQSDAALHQRLDLYMAGDQVHGLIHMSDDAAITGQEEYDDESDRDIPPINNQASPYQHATLARPQNPMLASDDDTDYPSHLSIGDVSLSHLRVDGGRTLTRPARAENASGLAVAENSSSNSTQNPAMRDEIFQSLTGSRPVSEIRDPRVSISGSLSRFGVSDSVAFTLGEAMSAENNNMSSSMTDADINVNNPQLDSLESYSQVLESLFSEFPTQFNTGRRDQLRSRLRRQREELEAFERALDGLSESTTVPTVSRGPSNNNNNSNNNNGSDTSQERESMRRRGKQGR</sequence>
<feature type="compositionally biased region" description="Basic and acidic residues" evidence="1">
    <location>
        <begin position="138"/>
        <end position="151"/>
    </location>
</feature>
<comment type="caution">
    <text evidence="3">The sequence shown here is derived from an EMBL/GenBank/DDBJ whole genome shotgun (WGS) entry which is preliminary data.</text>
</comment>
<dbReference type="PROSITE" id="PS50006">
    <property type="entry name" value="FHA_DOMAIN"/>
    <property type="match status" value="1"/>
</dbReference>
<gene>
    <name evidence="3" type="ORF">SmJEL517_g00885</name>
</gene>
<feature type="domain" description="FHA" evidence="2">
    <location>
        <begin position="209"/>
        <end position="266"/>
    </location>
</feature>
<dbReference type="SUPFAM" id="SSF49879">
    <property type="entry name" value="SMAD/FHA domain"/>
    <property type="match status" value="1"/>
</dbReference>
<feature type="region of interest" description="Disordered" evidence="1">
    <location>
        <begin position="126"/>
        <end position="216"/>
    </location>
</feature>
<dbReference type="AlphaFoldDB" id="A0A507CGA3"/>
<evidence type="ECO:0000313" key="4">
    <source>
        <dbReference type="Proteomes" id="UP000319731"/>
    </source>
</evidence>
<reference evidence="3 4" key="1">
    <citation type="journal article" date="2019" name="Sci. Rep.">
        <title>Comparative genomics of chytrid fungi reveal insights into the obligate biotrophic and pathogenic lifestyle of Synchytrium endobioticum.</title>
        <authorList>
            <person name="van de Vossenberg B.T.L.H."/>
            <person name="Warris S."/>
            <person name="Nguyen H.D.T."/>
            <person name="van Gent-Pelzer M.P.E."/>
            <person name="Joly D.L."/>
            <person name="van de Geest H.C."/>
            <person name="Bonants P.J.M."/>
            <person name="Smith D.S."/>
            <person name="Levesque C.A."/>
            <person name="van der Lee T.A.J."/>
        </authorList>
    </citation>
    <scope>NUCLEOTIDE SEQUENCE [LARGE SCALE GENOMIC DNA]</scope>
    <source>
        <strain evidence="3 4">JEL517</strain>
    </source>
</reference>
<proteinExistence type="predicted"/>
<feature type="compositionally biased region" description="Low complexity" evidence="1">
    <location>
        <begin position="202"/>
        <end position="212"/>
    </location>
</feature>
<organism evidence="3 4">
    <name type="scientific">Synchytrium microbalum</name>
    <dbReference type="NCBI Taxonomy" id="1806994"/>
    <lineage>
        <taxon>Eukaryota</taxon>
        <taxon>Fungi</taxon>
        <taxon>Fungi incertae sedis</taxon>
        <taxon>Chytridiomycota</taxon>
        <taxon>Chytridiomycota incertae sedis</taxon>
        <taxon>Chytridiomycetes</taxon>
        <taxon>Synchytriales</taxon>
        <taxon>Synchytriaceae</taxon>
        <taxon>Synchytrium</taxon>
    </lineage>
</organism>
<dbReference type="STRING" id="1806994.A0A507CGA3"/>
<evidence type="ECO:0000259" key="2">
    <source>
        <dbReference type="PROSITE" id="PS50006"/>
    </source>
</evidence>
<dbReference type="Proteomes" id="UP000319731">
    <property type="component" value="Unassembled WGS sequence"/>
</dbReference>
<evidence type="ECO:0000313" key="3">
    <source>
        <dbReference type="EMBL" id="TPX36984.1"/>
    </source>
</evidence>
<feature type="compositionally biased region" description="Polar residues" evidence="1">
    <location>
        <begin position="657"/>
        <end position="669"/>
    </location>
</feature>
<dbReference type="RefSeq" id="XP_031027055.1">
    <property type="nucleotide sequence ID" value="XM_031166813.1"/>
</dbReference>
<feature type="region of interest" description="Disordered" evidence="1">
    <location>
        <begin position="1"/>
        <end position="45"/>
    </location>
</feature>
<dbReference type="Gene3D" id="2.60.200.20">
    <property type="match status" value="1"/>
</dbReference>
<dbReference type="InterPro" id="IPR008984">
    <property type="entry name" value="SMAD_FHA_dom_sf"/>
</dbReference>
<feature type="compositionally biased region" description="Acidic residues" evidence="1">
    <location>
        <begin position="375"/>
        <end position="387"/>
    </location>
</feature>
<name>A0A507CGA3_9FUNG</name>
<feature type="region of interest" description="Disordered" evidence="1">
    <location>
        <begin position="371"/>
        <end position="410"/>
    </location>
</feature>
<feature type="compositionally biased region" description="Polar residues" evidence="1">
    <location>
        <begin position="1"/>
        <end position="11"/>
    </location>
</feature>